<dbReference type="Proteomes" id="UP000596977">
    <property type="component" value="Unassembled WGS sequence"/>
</dbReference>
<dbReference type="InterPro" id="IPR036328">
    <property type="entry name" value="MliC_sf"/>
</dbReference>
<comment type="caution">
    <text evidence="7">The sequence shown here is derived from an EMBL/GenBank/DDBJ whole genome shotgun (WGS) entry which is preliminary data.</text>
</comment>
<dbReference type="SUPFAM" id="SSF141488">
    <property type="entry name" value="YdhA-like"/>
    <property type="match status" value="1"/>
</dbReference>
<evidence type="ECO:0000256" key="1">
    <source>
        <dbReference type="ARBA" id="ARBA00022729"/>
    </source>
</evidence>
<name>A0A916RAE7_9HYPH</name>
<dbReference type="OrthoDB" id="120729at2"/>
<accession>A0A916RAE7</accession>
<keyword evidence="8" id="KW-1185">Reference proteome</keyword>
<keyword evidence="3" id="KW-0564">Palmitate</keyword>
<dbReference type="EMBL" id="BMKB01000001">
    <property type="protein sequence ID" value="GGA41391.1"/>
    <property type="molecule type" value="Genomic_DNA"/>
</dbReference>
<reference evidence="7 8" key="1">
    <citation type="journal article" date="2014" name="Int. J. Syst. Evol. Microbiol.">
        <title>Complete genome sequence of Corynebacterium casei LMG S-19264T (=DSM 44701T), isolated from a smear-ripened cheese.</title>
        <authorList>
            <consortium name="US DOE Joint Genome Institute (JGI-PGF)"/>
            <person name="Walter F."/>
            <person name="Albersmeier A."/>
            <person name="Kalinowski J."/>
            <person name="Ruckert C."/>
        </authorList>
    </citation>
    <scope>NUCLEOTIDE SEQUENCE [LARGE SCALE GENOMIC DNA]</scope>
    <source>
        <strain evidence="7 8">CGMCC 1.15896</strain>
    </source>
</reference>
<dbReference type="InterPro" id="IPR018660">
    <property type="entry name" value="MliC"/>
</dbReference>
<evidence type="ECO:0000313" key="8">
    <source>
        <dbReference type="Proteomes" id="UP000596977"/>
    </source>
</evidence>
<keyword evidence="4" id="KW-0449">Lipoprotein</keyword>
<evidence type="ECO:0000256" key="4">
    <source>
        <dbReference type="ARBA" id="ARBA00023288"/>
    </source>
</evidence>
<evidence type="ECO:0000259" key="6">
    <source>
        <dbReference type="Pfam" id="PF09864"/>
    </source>
</evidence>
<feature type="chain" id="PRO_5037838805" description="C-type lysozyme inhibitor domain-containing protein" evidence="5">
    <location>
        <begin position="23"/>
        <end position="125"/>
    </location>
</feature>
<evidence type="ECO:0000256" key="5">
    <source>
        <dbReference type="SAM" id="SignalP"/>
    </source>
</evidence>
<protein>
    <recommendedName>
        <fullName evidence="6">C-type lysozyme inhibitor domain-containing protein</fullName>
    </recommendedName>
</protein>
<organism evidence="7 8">
    <name type="scientific">Pelagibacterium lentulum</name>
    <dbReference type="NCBI Taxonomy" id="2029865"/>
    <lineage>
        <taxon>Bacteria</taxon>
        <taxon>Pseudomonadati</taxon>
        <taxon>Pseudomonadota</taxon>
        <taxon>Alphaproteobacteria</taxon>
        <taxon>Hyphomicrobiales</taxon>
        <taxon>Devosiaceae</taxon>
        <taxon>Pelagibacterium</taxon>
    </lineage>
</organism>
<keyword evidence="2" id="KW-0472">Membrane</keyword>
<dbReference type="RefSeq" id="WP_127073119.1">
    <property type="nucleotide sequence ID" value="NZ_BMKB01000001.1"/>
</dbReference>
<dbReference type="AlphaFoldDB" id="A0A916RAE7"/>
<feature type="signal peptide" evidence="5">
    <location>
        <begin position="1"/>
        <end position="22"/>
    </location>
</feature>
<dbReference type="Pfam" id="PF09864">
    <property type="entry name" value="MliC"/>
    <property type="match status" value="1"/>
</dbReference>
<evidence type="ECO:0000256" key="3">
    <source>
        <dbReference type="ARBA" id="ARBA00023139"/>
    </source>
</evidence>
<feature type="domain" description="C-type lysozyme inhibitor" evidence="6">
    <location>
        <begin position="44"/>
        <end position="109"/>
    </location>
</feature>
<keyword evidence="1 5" id="KW-0732">Signal</keyword>
<evidence type="ECO:0000256" key="2">
    <source>
        <dbReference type="ARBA" id="ARBA00023136"/>
    </source>
</evidence>
<dbReference type="Gene3D" id="2.40.128.200">
    <property type="match status" value="1"/>
</dbReference>
<gene>
    <name evidence="7" type="ORF">GCM10011499_08780</name>
</gene>
<sequence>MIVRTLALAGMLGLAASLPAAAVDTSMQLVLTLDGPAQRDIATYQCEGIDDPVTVQYINAHPIFLAVLPVEDDTLIFVATVSGSGVRYVSGQYVWHTSGAEALLIDEMAGEDADPIDCISAADIP</sequence>
<proteinExistence type="predicted"/>
<evidence type="ECO:0000313" key="7">
    <source>
        <dbReference type="EMBL" id="GGA41391.1"/>
    </source>
</evidence>